<comment type="caution">
    <text evidence="1">The sequence shown here is derived from an EMBL/GenBank/DDBJ whole genome shotgun (WGS) entry which is preliminary data.</text>
</comment>
<dbReference type="EMBL" id="BAABJY010000001">
    <property type="protein sequence ID" value="GAA4855499.1"/>
    <property type="molecule type" value="Genomic_DNA"/>
</dbReference>
<name>A0ABP9DWK7_9GAMM</name>
<evidence type="ECO:0000313" key="1">
    <source>
        <dbReference type="EMBL" id="GAA4855499.1"/>
    </source>
</evidence>
<protein>
    <submittedName>
        <fullName evidence="1">DUF899 domain-containing protein</fullName>
    </submittedName>
</protein>
<gene>
    <name evidence="1" type="ORF">GCM10023332_03900</name>
</gene>
<dbReference type="InterPro" id="IPR036249">
    <property type="entry name" value="Thioredoxin-like_sf"/>
</dbReference>
<dbReference type="Pfam" id="PF05988">
    <property type="entry name" value="DUF899"/>
    <property type="match status" value="1"/>
</dbReference>
<dbReference type="InterPro" id="IPR010296">
    <property type="entry name" value="DUF899_thioredox"/>
</dbReference>
<reference evidence="2" key="1">
    <citation type="journal article" date="2019" name="Int. J. Syst. Evol. Microbiol.">
        <title>The Global Catalogue of Microorganisms (GCM) 10K type strain sequencing project: providing services to taxonomists for standard genome sequencing and annotation.</title>
        <authorList>
            <consortium name="The Broad Institute Genomics Platform"/>
            <consortium name="The Broad Institute Genome Sequencing Center for Infectious Disease"/>
            <person name="Wu L."/>
            <person name="Ma J."/>
        </authorList>
    </citation>
    <scope>NUCLEOTIDE SEQUENCE [LARGE SCALE GENOMIC DNA]</scope>
    <source>
        <strain evidence="2">JCM 18392</strain>
    </source>
</reference>
<keyword evidence="2" id="KW-1185">Reference proteome</keyword>
<dbReference type="SUPFAM" id="SSF52833">
    <property type="entry name" value="Thioredoxin-like"/>
    <property type="match status" value="1"/>
</dbReference>
<dbReference type="RefSeq" id="WP_345293814.1">
    <property type="nucleotide sequence ID" value="NZ_BAABJY010000001.1"/>
</dbReference>
<accession>A0ABP9DWK7</accession>
<sequence>MSVPRYPNESEDYRRARNALLDAEQRLVDQVKAVAALRRRLPPGGELKEDYTFASANRDTLGEPIRFSELFGDKDTLLLYSYMFGKAWDKPCPSCTSLIDGFDRATISVRRDAAFVVVARAPAERLRAWADTRGWNDIDLVSAESNTYLADYKCQDGDGDDGLQPIMHVFTRSDGMIRHFWGTELRQNHVDTVWPYWNLMDMTPEGRPDVPTPPQDFRSRFLEQHYLDGDG</sequence>
<proteinExistence type="predicted"/>
<organism evidence="1 2">
    <name type="scientific">Luteimonas vadosa</name>
    <dbReference type="NCBI Taxonomy" id="1165507"/>
    <lineage>
        <taxon>Bacteria</taxon>
        <taxon>Pseudomonadati</taxon>
        <taxon>Pseudomonadota</taxon>
        <taxon>Gammaproteobacteria</taxon>
        <taxon>Lysobacterales</taxon>
        <taxon>Lysobacteraceae</taxon>
        <taxon>Luteimonas</taxon>
    </lineage>
</organism>
<dbReference type="Proteomes" id="UP001501323">
    <property type="component" value="Unassembled WGS sequence"/>
</dbReference>
<dbReference type="Gene3D" id="3.40.30.10">
    <property type="entry name" value="Glutaredoxin"/>
    <property type="match status" value="1"/>
</dbReference>
<evidence type="ECO:0000313" key="2">
    <source>
        <dbReference type="Proteomes" id="UP001501323"/>
    </source>
</evidence>